<dbReference type="SUPFAM" id="SSF52540">
    <property type="entry name" value="P-loop containing nucleoside triphosphate hydrolases"/>
    <property type="match status" value="1"/>
</dbReference>
<protein>
    <submittedName>
        <fullName evidence="8">Type IV secretory pathway VirD4 protein-like protein</fullName>
    </submittedName>
</protein>
<feature type="domain" description="Type IV secretion system coupling protein TraD DNA-binding" evidence="7">
    <location>
        <begin position="111"/>
        <end position="264"/>
    </location>
</feature>
<dbReference type="Proteomes" id="UP000011645">
    <property type="component" value="Unassembled WGS sequence"/>
</dbReference>
<dbReference type="InterPro" id="IPR027417">
    <property type="entry name" value="P-loop_NTPase"/>
</dbReference>
<evidence type="ECO:0000256" key="1">
    <source>
        <dbReference type="ARBA" id="ARBA00004651"/>
    </source>
</evidence>
<keyword evidence="5 6" id="KW-0472">Membrane</keyword>
<dbReference type="EMBL" id="AOHV01000020">
    <property type="protein sequence ID" value="ELY38599.1"/>
    <property type="molecule type" value="Genomic_DNA"/>
</dbReference>
<name>L9VN73_HALJB</name>
<dbReference type="PANTHER" id="PTHR37937">
    <property type="entry name" value="CONJUGATIVE TRANSFER: DNA TRANSPORT"/>
    <property type="match status" value="1"/>
</dbReference>
<keyword evidence="4 6" id="KW-1133">Transmembrane helix</keyword>
<keyword evidence="9" id="KW-1185">Reference proteome</keyword>
<dbReference type="Gene3D" id="1.10.8.80">
    <property type="entry name" value="Magnesium chelatase subunit I, C-Terminal domain"/>
    <property type="match status" value="1"/>
</dbReference>
<keyword evidence="3 6" id="KW-0812">Transmembrane</keyword>
<evidence type="ECO:0000256" key="3">
    <source>
        <dbReference type="ARBA" id="ARBA00022692"/>
    </source>
</evidence>
<evidence type="ECO:0000256" key="6">
    <source>
        <dbReference type="SAM" id="Phobius"/>
    </source>
</evidence>
<reference evidence="8 9" key="1">
    <citation type="journal article" date="2014" name="PLoS Genet.">
        <title>Phylogenetically driven sequencing of extremely halophilic archaea reveals strategies for static and dynamic osmo-response.</title>
        <authorList>
            <person name="Becker E.A."/>
            <person name="Seitzer P.M."/>
            <person name="Tritt A."/>
            <person name="Larsen D."/>
            <person name="Krusor M."/>
            <person name="Yao A.I."/>
            <person name="Wu D."/>
            <person name="Madern D."/>
            <person name="Eisen J.A."/>
            <person name="Darling A.E."/>
            <person name="Facciotti M.T."/>
        </authorList>
    </citation>
    <scope>NUCLEOTIDE SEQUENCE [LARGE SCALE GENOMIC DNA]</scope>
    <source>
        <strain evidence="9">DSM 18796 / CECT 7217 / JCM 14584 / KCTC 4019 / B3</strain>
    </source>
</reference>
<evidence type="ECO:0000256" key="2">
    <source>
        <dbReference type="ARBA" id="ARBA00022475"/>
    </source>
</evidence>
<evidence type="ECO:0000256" key="5">
    <source>
        <dbReference type="ARBA" id="ARBA00023136"/>
    </source>
</evidence>
<organism evidence="8 9">
    <name type="scientific">Halalkalicoccus jeotgali (strain DSM 18796 / CECT 7217 / JCM 14584 / KCTC 4019 / B3)</name>
    <dbReference type="NCBI Taxonomy" id="795797"/>
    <lineage>
        <taxon>Archaea</taxon>
        <taxon>Methanobacteriati</taxon>
        <taxon>Methanobacteriota</taxon>
        <taxon>Stenosarchaea group</taxon>
        <taxon>Halobacteria</taxon>
        <taxon>Halobacteriales</taxon>
        <taxon>Halococcaceae</taxon>
        <taxon>Halalkalicoccus</taxon>
    </lineage>
</organism>
<dbReference type="InterPro" id="IPR051539">
    <property type="entry name" value="T4SS-coupling_protein"/>
</dbReference>
<comment type="subcellular location">
    <subcellularLocation>
        <location evidence="1">Cell membrane</location>
        <topology evidence="1">Multi-pass membrane protein</topology>
    </subcellularLocation>
</comment>
<dbReference type="AlphaFoldDB" id="L9VN73"/>
<gene>
    <name evidence="8" type="ORF">C497_06654</name>
</gene>
<dbReference type="InterPro" id="IPR019476">
    <property type="entry name" value="T4SS_TraD_DNA-bd"/>
</dbReference>
<dbReference type="PATRIC" id="fig|795797.19.peg.1191"/>
<proteinExistence type="predicted"/>
<feature type="transmembrane region" description="Helical" evidence="6">
    <location>
        <begin position="34"/>
        <end position="51"/>
    </location>
</feature>
<evidence type="ECO:0000313" key="8">
    <source>
        <dbReference type="EMBL" id="ELY38599.1"/>
    </source>
</evidence>
<keyword evidence="2" id="KW-1003">Cell membrane</keyword>
<dbReference type="Pfam" id="PF10412">
    <property type="entry name" value="TrwB_AAD_bind"/>
    <property type="match status" value="1"/>
</dbReference>
<comment type="caution">
    <text evidence="8">The sequence shown here is derived from an EMBL/GenBank/DDBJ whole genome shotgun (WGS) entry which is preliminary data.</text>
</comment>
<feature type="transmembrane region" description="Helical" evidence="6">
    <location>
        <begin position="12"/>
        <end position="28"/>
    </location>
</feature>
<sequence>MITAPLRDVNRALTPLAAIIGWFVALWLADVTGAIWLTVALFFGIGGALLYETIRVGIPTAIGATIGLVSGLTSDVRPDRDNFSLPLTIYESQADDVSEWTDGAMHVPRRSLLTLGASGAGKSETLKHFVDQLQADPSEPVVVFDMKRDYQAFLKERGASMIRLSSQGSSTEIGSPIAWNIFAEMETEADADEIARSLFPKGRDQNNFFDTAGRQLFAANLKYLKRELDNPTNADLVRYWQRASPKKMHENLSRDGHEDLTAAASAIDPETAKQPGECSQAPSNKFKTSLWVTSRSPATSRFVSTWRIRKAVFSYSTTRRARARRSRPCSAT</sequence>
<dbReference type="GO" id="GO:0005886">
    <property type="term" value="C:plasma membrane"/>
    <property type="evidence" value="ECO:0007669"/>
    <property type="project" value="UniProtKB-SubCell"/>
</dbReference>
<dbReference type="PANTHER" id="PTHR37937:SF1">
    <property type="entry name" value="CONJUGATIVE TRANSFER: DNA TRANSPORT"/>
    <property type="match status" value="1"/>
</dbReference>
<evidence type="ECO:0000313" key="9">
    <source>
        <dbReference type="Proteomes" id="UP000011645"/>
    </source>
</evidence>
<accession>L9VN73</accession>
<evidence type="ECO:0000256" key="4">
    <source>
        <dbReference type="ARBA" id="ARBA00022989"/>
    </source>
</evidence>
<evidence type="ECO:0000259" key="7">
    <source>
        <dbReference type="Pfam" id="PF10412"/>
    </source>
</evidence>